<keyword evidence="1" id="KW-0812">Transmembrane</keyword>
<dbReference type="RefSeq" id="WP_303307801.1">
    <property type="nucleotide sequence ID" value="NZ_JAODOP010000004.1"/>
</dbReference>
<evidence type="ECO:0000313" key="2">
    <source>
        <dbReference type="EMBL" id="MEF3835516.1"/>
    </source>
</evidence>
<keyword evidence="1" id="KW-1133">Transmembrane helix</keyword>
<keyword evidence="1" id="KW-0472">Membrane</keyword>
<evidence type="ECO:0000313" key="3">
    <source>
        <dbReference type="Proteomes" id="UP001337305"/>
    </source>
</evidence>
<dbReference type="Proteomes" id="UP001337305">
    <property type="component" value="Unassembled WGS sequence"/>
</dbReference>
<gene>
    <name evidence="2" type="ORF">N1F79_20495</name>
</gene>
<feature type="transmembrane region" description="Helical" evidence="1">
    <location>
        <begin position="275"/>
        <end position="295"/>
    </location>
</feature>
<evidence type="ECO:0008006" key="4">
    <source>
        <dbReference type="Google" id="ProtNLM"/>
    </source>
</evidence>
<feature type="transmembrane region" description="Helical" evidence="1">
    <location>
        <begin position="239"/>
        <end position="263"/>
    </location>
</feature>
<organism evidence="2 3">
    <name type="scientific">Flavivirga spongiicola</name>
    <dbReference type="NCBI Taxonomy" id="421621"/>
    <lineage>
        <taxon>Bacteria</taxon>
        <taxon>Pseudomonadati</taxon>
        <taxon>Bacteroidota</taxon>
        <taxon>Flavobacteriia</taxon>
        <taxon>Flavobacteriales</taxon>
        <taxon>Flavobacteriaceae</taxon>
        <taxon>Flavivirga</taxon>
    </lineage>
</organism>
<accession>A0ABU7XYU0</accession>
<feature type="transmembrane region" description="Helical" evidence="1">
    <location>
        <begin position="157"/>
        <end position="179"/>
    </location>
</feature>
<keyword evidence="3" id="KW-1185">Reference proteome</keyword>
<evidence type="ECO:0000256" key="1">
    <source>
        <dbReference type="SAM" id="Phobius"/>
    </source>
</evidence>
<comment type="caution">
    <text evidence="2">The sequence shown here is derived from an EMBL/GenBank/DDBJ whole genome shotgun (WGS) entry which is preliminary data.</text>
</comment>
<reference evidence="2 3" key="1">
    <citation type="submission" date="2022-09" db="EMBL/GenBank/DDBJ databases">
        <title>Genome sequencing of Flavivirga sp. MEBiC05379.</title>
        <authorList>
            <person name="Oh H.-M."/>
            <person name="Kwon K.K."/>
            <person name="Park M.J."/>
            <person name="Yang S.-H."/>
        </authorList>
    </citation>
    <scope>NUCLEOTIDE SEQUENCE [LARGE SCALE GENOMIC DNA]</scope>
    <source>
        <strain evidence="2 3">MEBiC05379</strain>
    </source>
</reference>
<feature type="transmembrane region" description="Helical" evidence="1">
    <location>
        <begin position="194"/>
        <end position="218"/>
    </location>
</feature>
<sequence>MKKILVIEDEQNDFEMIQDTLDNNFDDLRIIKIPGPHLDQIKKGENISEYLNSNNYNLIIIDVGLIERYGLESDTTGKNLYNSFSESLKKITLFVSKIDANNLTREMSKKFFKKSSLETNKNFIKYVSKILSIDYAEPSKEQKDNRINGENIKISHFVVYSSLLLMLFVTIYTLIFLFFKVKYMIEGHYGTEDIVHFVESFFLVALPIFMSYAIFIFSKKIVGALADGKVPEKGTINDSVKIIGMVKNLFIGSIISYISLFLISNLFEPNIEINISRYLVGLGVIIVLVIYWKILAKH</sequence>
<dbReference type="EMBL" id="JAODOP010000004">
    <property type="protein sequence ID" value="MEF3835516.1"/>
    <property type="molecule type" value="Genomic_DNA"/>
</dbReference>
<proteinExistence type="predicted"/>
<name>A0ABU7XYU0_9FLAO</name>
<protein>
    <recommendedName>
        <fullName evidence="4">Response regulator receiver domain-containing protein</fullName>
    </recommendedName>
</protein>